<evidence type="ECO:0000313" key="1">
    <source>
        <dbReference type="EMBL" id="KKL27337.1"/>
    </source>
</evidence>
<proteinExistence type="predicted"/>
<accession>A0A0F9CLP2</accession>
<dbReference type="EMBL" id="LAZR01035499">
    <property type="protein sequence ID" value="KKL27337.1"/>
    <property type="molecule type" value="Genomic_DNA"/>
</dbReference>
<sequence>MSERYKETANWRALAPSMINHPDLEVRELMLAADDALQVLADNICGTGPWADKLPRFCPDGIGKIADQLQLRLIRCYQASMKEAD</sequence>
<gene>
    <name evidence="1" type="ORF">LCGC14_2386160</name>
</gene>
<comment type="caution">
    <text evidence="1">The sequence shown here is derived from an EMBL/GenBank/DDBJ whole genome shotgun (WGS) entry which is preliminary data.</text>
</comment>
<name>A0A0F9CLP2_9ZZZZ</name>
<dbReference type="AlphaFoldDB" id="A0A0F9CLP2"/>
<reference evidence="1" key="1">
    <citation type="journal article" date="2015" name="Nature">
        <title>Complex archaea that bridge the gap between prokaryotes and eukaryotes.</title>
        <authorList>
            <person name="Spang A."/>
            <person name="Saw J.H."/>
            <person name="Jorgensen S.L."/>
            <person name="Zaremba-Niedzwiedzka K."/>
            <person name="Martijn J."/>
            <person name="Lind A.E."/>
            <person name="van Eijk R."/>
            <person name="Schleper C."/>
            <person name="Guy L."/>
            <person name="Ettema T.J."/>
        </authorList>
    </citation>
    <scope>NUCLEOTIDE SEQUENCE</scope>
</reference>
<organism evidence="1">
    <name type="scientific">marine sediment metagenome</name>
    <dbReference type="NCBI Taxonomy" id="412755"/>
    <lineage>
        <taxon>unclassified sequences</taxon>
        <taxon>metagenomes</taxon>
        <taxon>ecological metagenomes</taxon>
    </lineage>
</organism>
<protein>
    <submittedName>
        <fullName evidence="1">Uncharacterized protein</fullName>
    </submittedName>
</protein>